<keyword evidence="11" id="KW-1185">Reference proteome</keyword>
<evidence type="ECO:0000256" key="4">
    <source>
        <dbReference type="ARBA" id="ARBA00022763"/>
    </source>
</evidence>
<dbReference type="GO" id="GO:0008833">
    <property type="term" value="F:deoxyribonuclease IV (phage-T4-induced) activity"/>
    <property type="evidence" value="ECO:0007669"/>
    <property type="project" value="UniProtKB-EC"/>
</dbReference>
<evidence type="ECO:0000256" key="6">
    <source>
        <dbReference type="ARBA" id="ARBA00022833"/>
    </source>
</evidence>
<feature type="binding site" evidence="8">
    <location>
        <position position="62"/>
    </location>
    <ligand>
        <name>Zn(2+)</name>
        <dbReference type="ChEBI" id="CHEBI:29105"/>
        <label>1</label>
    </ligand>
</feature>
<dbReference type="PANTHER" id="PTHR21445">
    <property type="entry name" value="ENDONUCLEASE IV ENDODEOXYRIBONUCLEASE IV"/>
    <property type="match status" value="1"/>
</dbReference>
<dbReference type="InterPro" id="IPR018246">
    <property type="entry name" value="AP_endonuc_F2_Zn_BS"/>
</dbReference>
<sequence>MKGKEMLLGASKETISNGANTMMVYTGSPQNSRRKPIEEFRVNEATALLETKDIKPDDVVVHAPYILNLANTSNKELFSYSIEFLHAELSRTQTIGARQLILHPGSHVGAGYDAGIQNIVSGLNEVLHERNNVQICLEVMAGKGTECGRTFEELARMIEGVHNNSRLSVCLDTCHLHDGGYNVKDDFDDVLNNFDKVIGFDKLKVIHLNDSKNEKGSRKDRHENIGFGLIGFKSLHYVASHKQLKDIPKILETPFVNGKPLDKKEIAMLRKGVFNPKLVELSL</sequence>
<evidence type="ECO:0000256" key="2">
    <source>
        <dbReference type="ARBA" id="ARBA00022722"/>
    </source>
</evidence>
<feature type="binding site" evidence="8">
    <location>
        <position position="175"/>
    </location>
    <ligand>
        <name>Zn(2+)</name>
        <dbReference type="ChEBI" id="CHEBI:29105"/>
        <label>3</label>
    </ligand>
</feature>
<keyword evidence="3 8" id="KW-0479">Metal-binding</keyword>
<evidence type="ECO:0000256" key="7">
    <source>
        <dbReference type="ARBA" id="ARBA00023204"/>
    </source>
</evidence>
<dbReference type="PROSITE" id="PS51432">
    <property type="entry name" value="AP_NUCLEASE_F2_4"/>
    <property type="match status" value="1"/>
</dbReference>
<evidence type="ECO:0000259" key="9">
    <source>
        <dbReference type="Pfam" id="PF01261"/>
    </source>
</evidence>
<dbReference type="PROSITE" id="PS00729">
    <property type="entry name" value="AP_NUCLEASE_F2_1"/>
    <property type="match status" value="1"/>
</dbReference>
<comment type="caution">
    <text evidence="10">The sequence shown here is derived from an EMBL/GenBank/DDBJ whole genome shotgun (WGS) entry which is preliminary data.</text>
</comment>
<dbReference type="NCBIfam" id="NF002196">
    <property type="entry name" value="PRK01060.1-1"/>
    <property type="match status" value="1"/>
</dbReference>
<feature type="binding site" evidence="8">
    <location>
        <position position="138"/>
    </location>
    <ligand>
        <name>Zn(2+)</name>
        <dbReference type="ChEBI" id="CHEBI:29105"/>
        <label>1</label>
    </ligand>
</feature>
<keyword evidence="4 8" id="KW-0227">DNA damage</keyword>
<accession>A0ABT9YKE7</accession>
<dbReference type="SMART" id="SM00518">
    <property type="entry name" value="AP2Ec"/>
    <property type="match status" value="1"/>
</dbReference>
<keyword evidence="8" id="KW-0255">Endonuclease</keyword>
<reference evidence="10 11" key="1">
    <citation type="submission" date="2023-07" db="EMBL/GenBank/DDBJ databases">
        <title>Genomic Encyclopedia of Type Strains, Phase IV (KMG-IV): sequencing the most valuable type-strain genomes for metagenomic binning, comparative biology and taxonomic classification.</title>
        <authorList>
            <person name="Goeker M."/>
        </authorList>
    </citation>
    <scope>NUCLEOTIDE SEQUENCE [LARGE SCALE GENOMIC DNA]</scope>
    <source>
        <strain evidence="10 11">DSM 19154</strain>
    </source>
</reference>
<proteinExistence type="inferred from homology"/>
<feature type="binding site" evidence="8">
    <location>
        <position position="207"/>
    </location>
    <ligand>
        <name>Zn(2+)</name>
        <dbReference type="ChEBI" id="CHEBI:29105"/>
        <label>2</label>
    </ligand>
</feature>
<dbReference type="Proteomes" id="UP001225034">
    <property type="component" value="Unassembled WGS sequence"/>
</dbReference>
<feature type="binding site" evidence="8">
    <location>
        <position position="172"/>
    </location>
    <ligand>
        <name>Zn(2+)</name>
        <dbReference type="ChEBI" id="CHEBI:29105"/>
        <label>2</label>
    </ligand>
</feature>
<keyword evidence="7 8" id="KW-0234">DNA repair</keyword>
<feature type="binding site" evidence="8">
    <location>
        <position position="222"/>
    </location>
    <ligand>
        <name>Zn(2+)</name>
        <dbReference type="ChEBI" id="CHEBI:29105"/>
        <label>3</label>
    </ligand>
</feature>
<gene>
    <name evidence="8" type="primary">nfo</name>
    <name evidence="10" type="ORF">J2S05_003151</name>
</gene>
<evidence type="ECO:0000313" key="10">
    <source>
        <dbReference type="EMBL" id="MDQ0208340.1"/>
    </source>
</evidence>
<dbReference type="PANTHER" id="PTHR21445:SF0">
    <property type="entry name" value="APURINIC-APYRIMIDINIC ENDONUCLEASE"/>
    <property type="match status" value="1"/>
</dbReference>
<comment type="cofactor">
    <cofactor evidence="8">
        <name>Zn(2+)</name>
        <dbReference type="ChEBI" id="CHEBI:29105"/>
    </cofactor>
    <text evidence="8">Binds 3 Zn(2+) ions.</text>
</comment>
<dbReference type="HAMAP" id="MF_00152">
    <property type="entry name" value="Nfo"/>
    <property type="match status" value="1"/>
</dbReference>
<feature type="binding site" evidence="8">
    <location>
        <position position="103"/>
    </location>
    <ligand>
        <name>Zn(2+)</name>
        <dbReference type="ChEBI" id="CHEBI:29105"/>
        <label>1</label>
    </ligand>
</feature>
<comment type="similarity">
    <text evidence="1 8">Belongs to the AP endonuclease 2 family.</text>
</comment>
<feature type="binding site" evidence="8">
    <location>
        <position position="252"/>
    </location>
    <ligand>
        <name>Zn(2+)</name>
        <dbReference type="ChEBI" id="CHEBI:29105"/>
        <label>2</label>
    </ligand>
</feature>
<dbReference type="InterPro" id="IPR001719">
    <property type="entry name" value="AP_endonuc_2"/>
</dbReference>
<dbReference type="CDD" id="cd00019">
    <property type="entry name" value="AP2Ec"/>
    <property type="match status" value="1"/>
</dbReference>
<protein>
    <recommendedName>
        <fullName evidence="8">Probable endonuclease 4</fullName>
        <ecNumber evidence="8">3.1.21.2</ecNumber>
    </recommendedName>
    <alternativeName>
        <fullName evidence="8">Endodeoxyribonuclease IV</fullName>
    </alternativeName>
    <alternativeName>
        <fullName evidence="8">Endonuclease IV</fullName>
    </alternativeName>
</protein>
<keyword evidence="2 8" id="KW-0540">Nuclease</keyword>
<dbReference type="EC" id="3.1.21.2" evidence="8"/>
<dbReference type="PROSITE" id="PS00730">
    <property type="entry name" value="AP_NUCLEASE_F2_2"/>
    <property type="match status" value="1"/>
</dbReference>
<evidence type="ECO:0000256" key="3">
    <source>
        <dbReference type="ARBA" id="ARBA00022723"/>
    </source>
</evidence>
<dbReference type="PROSITE" id="PS00731">
    <property type="entry name" value="AP_NUCLEASE_F2_3"/>
    <property type="match status" value="1"/>
</dbReference>
<comment type="function">
    <text evidence="8">Endonuclease IV plays a role in DNA repair. It cleaves phosphodiester bonds at apurinic or apyrimidinic (AP) sites, generating a 3'-hydroxyl group and a 5'-terminal sugar phosphate.</text>
</comment>
<dbReference type="Gene3D" id="3.20.20.150">
    <property type="entry name" value="Divalent-metal-dependent TIM barrel enzymes"/>
    <property type="match status" value="1"/>
</dbReference>
<feature type="binding site" evidence="8">
    <location>
        <position position="220"/>
    </location>
    <ligand>
        <name>Zn(2+)</name>
        <dbReference type="ChEBI" id="CHEBI:29105"/>
        <label>3</label>
    </ligand>
</feature>
<comment type="catalytic activity">
    <reaction evidence="8">
        <text>Endonucleolytic cleavage to 5'-phosphooligonucleotide end-products.</text>
        <dbReference type="EC" id="3.1.21.2"/>
    </reaction>
</comment>
<evidence type="ECO:0000313" key="11">
    <source>
        <dbReference type="Proteomes" id="UP001225034"/>
    </source>
</evidence>
<dbReference type="NCBIfam" id="TIGR00587">
    <property type="entry name" value="nfo"/>
    <property type="match status" value="1"/>
</dbReference>
<dbReference type="InterPro" id="IPR013022">
    <property type="entry name" value="Xyl_isomerase-like_TIM-brl"/>
</dbReference>
<name>A0ABT9YKE7_9BACI</name>
<evidence type="ECO:0000256" key="8">
    <source>
        <dbReference type="HAMAP-Rule" id="MF_00152"/>
    </source>
</evidence>
<dbReference type="Pfam" id="PF01261">
    <property type="entry name" value="AP_endonuc_2"/>
    <property type="match status" value="1"/>
</dbReference>
<organism evidence="10 11">
    <name type="scientific">Alkalicoccobacillus murimartini</name>
    <dbReference type="NCBI Taxonomy" id="171685"/>
    <lineage>
        <taxon>Bacteria</taxon>
        <taxon>Bacillati</taxon>
        <taxon>Bacillota</taxon>
        <taxon>Bacilli</taxon>
        <taxon>Bacillales</taxon>
        <taxon>Bacillaceae</taxon>
        <taxon>Alkalicoccobacillus</taxon>
    </lineage>
</organism>
<dbReference type="InterPro" id="IPR036237">
    <property type="entry name" value="Xyl_isomerase-like_sf"/>
</dbReference>
<feature type="domain" description="Xylose isomerase-like TIM barrel" evidence="9">
    <location>
        <begin position="16"/>
        <end position="271"/>
    </location>
</feature>
<dbReference type="EMBL" id="JAUSUA010000005">
    <property type="protein sequence ID" value="MDQ0208340.1"/>
    <property type="molecule type" value="Genomic_DNA"/>
</dbReference>
<evidence type="ECO:0000256" key="1">
    <source>
        <dbReference type="ARBA" id="ARBA00005340"/>
    </source>
</evidence>
<keyword evidence="6 8" id="KW-0862">Zinc</keyword>
<dbReference type="SUPFAM" id="SSF51658">
    <property type="entry name" value="Xylose isomerase-like"/>
    <property type="match status" value="1"/>
</dbReference>
<keyword evidence="5 8" id="KW-0378">Hydrolase</keyword>
<evidence type="ECO:0000256" key="5">
    <source>
        <dbReference type="ARBA" id="ARBA00022801"/>
    </source>
</evidence>
<feature type="binding site" evidence="8">
    <location>
        <position position="138"/>
    </location>
    <ligand>
        <name>Zn(2+)</name>
        <dbReference type="ChEBI" id="CHEBI:29105"/>
        <label>2</label>
    </ligand>
</feature>